<dbReference type="Proteomes" id="UP000184172">
    <property type="component" value="Unassembled WGS sequence"/>
</dbReference>
<organism evidence="1 2">
    <name type="scientific">Aequorivita viscosa</name>
    <dbReference type="NCBI Taxonomy" id="797419"/>
    <lineage>
        <taxon>Bacteria</taxon>
        <taxon>Pseudomonadati</taxon>
        <taxon>Bacteroidota</taxon>
        <taxon>Flavobacteriia</taxon>
        <taxon>Flavobacteriales</taxon>
        <taxon>Flavobacteriaceae</taxon>
        <taxon>Aequorivita</taxon>
    </lineage>
</organism>
<evidence type="ECO:0000313" key="2">
    <source>
        <dbReference type="Proteomes" id="UP000184172"/>
    </source>
</evidence>
<protein>
    <recommendedName>
        <fullName evidence="3">Lacal_2735 family protein</fullName>
    </recommendedName>
</protein>
<dbReference type="EMBL" id="FQYV01000009">
    <property type="protein sequence ID" value="SHJ05993.1"/>
    <property type="molecule type" value="Genomic_DNA"/>
</dbReference>
<proteinExistence type="predicted"/>
<keyword evidence="2" id="KW-1185">Reference proteome</keyword>
<dbReference type="AlphaFoldDB" id="A0A1M6G7R3"/>
<sequence>MFEWFKRKSKLERLKIRHRKLMHQSYEISLNDPKKSEKLHRQAELIYEEIKKITN</sequence>
<evidence type="ECO:0000313" key="1">
    <source>
        <dbReference type="EMBL" id="SHJ05993.1"/>
    </source>
</evidence>
<dbReference type="InterPro" id="IPR045493">
    <property type="entry name" value="DUF6435"/>
</dbReference>
<gene>
    <name evidence="1" type="ORF">SAMN04487908_1093</name>
</gene>
<dbReference type="OrthoDB" id="1453278at2"/>
<accession>A0A1M6G7R3</accession>
<reference evidence="2" key="1">
    <citation type="submission" date="2016-11" db="EMBL/GenBank/DDBJ databases">
        <authorList>
            <person name="Varghese N."/>
            <person name="Submissions S."/>
        </authorList>
    </citation>
    <scope>NUCLEOTIDE SEQUENCE [LARGE SCALE GENOMIC DNA]</scope>
    <source>
        <strain evidence="2">DSM 26349</strain>
    </source>
</reference>
<name>A0A1M6G7R3_9FLAO</name>
<dbReference type="NCBIfam" id="NF033487">
    <property type="entry name" value="Lacal_2735_fam"/>
    <property type="match status" value="1"/>
</dbReference>
<evidence type="ECO:0008006" key="3">
    <source>
        <dbReference type="Google" id="ProtNLM"/>
    </source>
</evidence>
<dbReference type="RefSeq" id="WP_143036857.1">
    <property type="nucleotide sequence ID" value="NZ_FNNS01000011.1"/>
</dbReference>